<gene>
    <name evidence="1" type="ORF">EGW08_021725</name>
</gene>
<reference evidence="1 2" key="1">
    <citation type="submission" date="2019-01" db="EMBL/GenBank/DDBJ databases">
        <title>A draft genome assembly of the solar-powered sea slug Elysia chlorotica.</title>
        <authorList>
            <person name="Cai H."/>
            <person name="Li Q."/>
            <person name="Fang X."/>
            <person name="Li J."/>
            <person name="Curtis N.E."/>
            <person name="Altenburger A."/>
            <person name="Shibata T."/>
            <person name="Feng M."/>
            <person name="Maeda T."/>
            <person name="Schwartz J.A."/>
            <person name="Shigenobu S."/>
            <person name="Lundholm N."/>
            <person name="Nishiyama T."/>
            <person name="Yang H."/>
            <person name="Hasebe M."/>
            <person name="Li S."/>
            <person name="Pierce S.K."/>
            <person name="Wang J."/>
        </authorList>
    </citation>
    <scope>NUCLEOTIDE SEQUENCE [LARGE SCALE GENOMIC DNA]</scope>
    <source>
        <strain evidence="1">EC2010</strain>
        <tissue evidence="1">Whole organism of an adult</tissue>
    </source>
</reference>
<organism evidence="1 2">
    <name type="scientific">Elysia chlorotica</name>
    <name type="common">Eastern emerald elysia</name>
    <name type="synonym">Sea slug</name>
    <dbReference type="NCBI Taxonomy" id="188477"/>
    <lineage>
        <taxon>Eukaryota</taxon>
        <taxon>Metazoa</taxon>
        <taxon>Spiralia</taxon>
        <taxon>Lophotrochozoa</taxon>
        <taxon>Mollusca</taxon>
        <taxon>Gastropoda</taxon>
        <taxon>Heterobranchia</taxon>
        <taxon>Euthyneura</taxon>
        <taxon>Panpulmonata</taxon>
        <taxon>Sacoglossa</taxon>
        <taxon>Placobranchoidea</taxon>
        <taxon>Plakobranchidae</taxon>
        <taxon>Elysia</taxon>
    </lineage>
</organism>
<sequence>VHQCEKLVVVDEEVLLCENSLDVIAGQVTCFAGVVLAESCVEVAVAVADFPSRRVASPELSLYHLCGHVDGQVGLIPGDVLVAALLQAVVHVQEPVVPADDVTAGALVICRCVLRSSQALQEVLVRQVTFAALVQ</sequence>
<evidence type="ECO:0000313" key="1">
    <source>
        <dbReference type="EMBL" id="RUS70513.1"/>
    </source>
</evidence>
<feature type="non-terminal residue" evidence="1">
    <location>
        <position position="135"/>
    </location>
</feature>
<feature type="non-terminal residue" evidence="1">
    <location>
        <position position="1"/>
    </location>
</feature>
<evidence type="ECO:0000313" key="2">
    <source>
        <dbReference type="Proteomes" id="UP000271974"/>
    </source>
</evidence>
<name>A0A3S1AX18_ELYCH</name>
<proteinExistence type="predicted"/>
<dbReference type="EMBL" id="RQTK01001392">
    <property type="protein sequence ID" value="RUS70513.1"/>
    <property type="molecule type" value="Genomic_DNA"/>
</dbReference>
<comment type="caution">
    <text evidence="1">The sequence shown here is derived from an EMBL/GenBank/DDBJ whole genome shotgun (WGS) entry which is preliminary data.</text>
</comment>
<keyword evidence="2" id="KW-1185">Reference proteome</keyword>
<accession>A0A3S1AX18</accession>
<dbReference type="Proteomes" id="UP000271974">
    <property type="component" value="Unassembled WGS sequence"/>
</dbReference>
<protein>
    <submittedName>
        <fullName evidence="1">Uncharacterized protein</fullName>
    </submittedName>
</protein>
<dbReference type="AlphaFoldDB" id="A0A3S1AX18"/>